<sequence>MYRPILLLYRYQDELGTPEWTGKNAIPIGTAHTGRYVPVCQLTGTRTACYRAVLVIRAVSAPLPPVGNDRFRSSSRFWAVSAKEGRKKKREKKNLEFGVALRMRDPSLASDFFACAGRINVSPCGEKE</sequence>
<dbReference type="AlphaFoldDB" id="A0A426XKY9"/>
<dbReference type="Proteomes" id="UP000287651">
    <property type="component" value="Unassembled WGS sequence"/>
</dbReference>
<reference evidence="1 2" key="1">
    <citation type="journal article" date="2014" name="Agronomy (Basel)">
        <title>A Draft Genome Sequence for Ensete ventricosum, the Drought-Tolerant Tree Against Hunger.</title>
        <authorList>
            <person name="Harrison J."/>
            <person name="Moore K.A."/>
            <person name="Paszkiewicz K."/>
            <person name="Jones T."/>
            <person name="Grant M."/>
            <person name="Ambacheew D."/>
            <person name="Muzemil S."/>
            <person name="Studholme D.J."/>
        </authorList>
    </citation>
    <scope>NUCLEOTIDE SEQUENCE [LARGE SCALE GENOMIC DNA]</scope>
</reference>
<name>A0A426XKY9_ENSVE</name>
<protein>
    <submittedName>
        <fullName evidence="1">Uncharacterized protein</fullName>
    </submittedName>
</protein>
<proteinExistence type="predicted"/>
<evidence type="ECO:0000313" key="2">
    <source>
        <dbReference type="Proteomes" id="UP000287651"/>
    </source>
</evidence>
<gene>
    <name evidence="1" type="ORF">B296_00053364</name>
</gene>
<accession>A0A426XKY9</accession>
<evidence type="ECO:0000313" key="1">
    <source>
        <dbReference type="EMBL" id="RRT40127.1"/>
    </source>
</evidence>
<comment type="caution">
    <text evidence="1">The sequence shown here is derived from an EMBL/GenBank/DDBJ whole genome shotgun (WGS) entry which is preliminary data.</text>
</comment>
<dbReference type="EMBL" id="AMZH03019627">
    <property type="protein sequence ID" value="RRT40127.1"/>
    <property type="molecule type" value="Genomic_DNA"/>
</dbReference>
<organism evidence="1 2">
    <name type="scientific">Ensete ventricosum</name>
    <name type="common">Abyssinian banana</name>
    <name type="synonym">Musa ensete</name>
    <dbReference type="NCBI Taxonomy" id="4639"/>
    <lineage>
        <taxon>Eukaryota</taxon>
        <taxon>Viridiplantae</taxon>
        <taxon>Streptophyta</taxon>
        <taxon>Embryophyta</taxon>
        <taxon>Tracheophyta</taxon>
        <taxon>Spermatophyta</taxon>
        <taxon>Magnoliopsida</taxon>
        <taxon>Liliopsida</taxon>
        <taxon>Zingiberales</taxon>
        <taxon>Musaceae</taxon>
        <taxon>Ensete</taxon>
    </lineage>
</organism>